<dbReference type="HOGENOM" id="CLU_595896_0_0_1"/>
<feature type="compositionally biased region" description="Pro residues" evidence="1">
    <location>
        <begin position="10"/>
        <end position="52"/>
    </location>
</feature>
<dbReference type="Proteomes" id="UP000001861">
    <property type="component" value="Unassembled WGS sequence"/>
</dbReference>
<name>A8NKK0_COPC7</name>
<dbReference type="VEuPathDB" id="FungiDB:CC1G_02208"/>
<evidence type="ECO:0000256" key="2">
    <source>
        <dbReference type="SAM" id="Phobius"/>
    </source>
</evidence>
<dbReference type="OMA" id="AITHTAI"/>
<dbReference type="OrthoDB" id="3194625at2759"/>
<gene>
    <name evidence="3" type="ORF">CC1G_02208</name>
</gene>
<feature type="region of interest" description="Disordered" evidence="1">
    <location>
        <begin position="297"/>
        <end position="338"/>
    </location>
</feature>
<reference evidence="3 4" key="1">
    <citation type="journal article" date="2010" name="Proc. Natl. Acad. Sci. U.S.A.">
        <title>Insights into evolution of multicellular fungi from the assembled chromosomes of the mushroom Coprinopsis cinerea (Coprinus cinereus).</title>
        <authorList>
            <person name="Stajich J.E."/>
            <person name="Wilke S.K."/>
            <person name="Ahren D."/>
            <person name="Au C.H."/>
            <person name="Birren B.W."/>
            <person name="Borodovsky M."/>
            <person name="Burns C."/>
            <person name="Canback B."/>
            <person name="Casselton L.A."/>
            <person name="Cheng C.K."/>
            <person name="Deng J."/>
            <person name="Dietrich F.S."/>
            <person name="Fargo D.C."/>
            <person name="Farman M.L."/>
            <person name="Gathman A.C."/>
            <person name="Goldberg J."/>
            <person name="Guigo R."/>
            <person name="Hoegger P.J."/>
            <person name="Hooker J.B."/>
            <person name="Huggins A."/>
            <person name="James T.Y."/>
            <person name="Kamada T."/>
            <person name="Kilaru S."/>
            <person name="Kodira C."/>
            <person name="Kues U."/>
            <person name="Kupfer D."/>
            <person name="Kwan H.S."/>
            <person name="Lomsadze A."/>
            <person name="Li W."/>
            <person name="Lilly W.W."/>
            <person name="Ma L.J."/>
            <person name="Mackey A.J."/>
            <person name="Manning G."/>
            <person name="Martin F."/>
            <person name="Muraguchi H."/>
            <person name="Natvig D.O."/>
            <person name="Palmerini H."/>
            <person name="Ramesh M.A."/>
            <person name="Rehmeyer C.J."/>
            <person name="Roe B.A."/>
            <person name="Shenoy N."/>
            <person name="Stanke M."/>
            <person name="Ter-Hovhannisyan V."/>
            <person name="Tunlid A."/>
            <person name="Velagapudi R."/>
            <person name="Vision T.J."/>
            <person name="Zeng Q."/>
            <person name="Zolan M.E."/>
            <person name="Pukkila P.J."/>
        </authorList>
    </citation>
    <scope>NUCLEOTIDE SEQUENCE [LARGE SCALE GENOMIC DNA]</scope>
    <source>
        <strain evidence="4">Okayama-7 / 130 / ATCC MYA-4618 / FGSC 9003</strain>
    </source>
</reference>
<dbReference type="RefSeq" id="XP_001834472.2">
    <property type="nucleotide sequence ID" value="XM_001834420.2"/>
</dbReference>
<feature type="region of interest" description="Disordered" evidence="1">
    <location>
        <begin position="1"/>
        <end position="122"/>
    </location>
</feature>
<dbReference type="InParanoid" id="A8NKK0"/>
<evidence type="ECO:0000313" key="4">
    <source>
        <dbReference type="Proteomes" id="UP000001861"/>
    </source>
</evidence>
<feature type="transmembrane region" description="Helical" evidence="2">
    <location>
        <begin position="166"/>
        <end position="189"/>
    </location>
</feature>
<dbReference type="GeneID" id="6010987"/>
<sequence>MLVLTFGFQPPFPDPPDPSEPPLPPPVPSPPIPSDPPTPEPSEPPPPPPPEPSNSEPPVSSGDDDSSSVIPSSVEPSAPSSVPPTPSSSSPSRRPSPRPPSPSVPDETSEPPPLIDTVTESITSETVSFTTVTTSVDGRLTTFTSAVTALADPSTRGVHGDPQRTALIAGLSTGLVALLLILLGGAYAYMRQVRRRQQAVIAAEKKRKETKNLLDGEGFYDDDDPFLAMRSYGPSTPLTGPAVPRTVSPTPSPIRSRASESGSIFREDVWPPPQDDLVDPIYKQSSQVNLSRIVDEVMGPSTHPSHGRSRTESTLDSMTSMLSPNDRRHSTESFTPSFNSYVDPFRTPLPSASYSSQSNSNPFAASRSSLSFLPDGAGYSPVASTSATGSAPASPVSLGQGPSSPPGDTHSTPPPISGSAPYSPSGSVTPRAISPTSTLNPSRLTAQPKKSSPLARALTEDAKILLGKTRHSPPHPPE</sequence>
<dbReference type="STRING" id="240176.A8NKK0"/>
<evidence type="ECO:0000313" key="3">
    <source>
        <dbReference type="EMBL" id="EAU87449.2"/>
    </source>
</evidence>
<keyword evidence="2" id="KW-0472">Membrane</keyword>
<feature type="compositionally biased region" description="Basic residues" evidence="1">
    <location>
        <begin position="468"/>
        <end position="478"/>
    </location>
</feature>
<dbReference type="AlphaFoldDB" id="A8NKK0"/>
<dbReference type="EMBL" id="AACS02000010">
    <property type="protein sequence ID" value="EAU87449.2"/>
    <property type="molecule type" value="Genomic_DNA"/>
</dbReference>
<feature type="compositionally biased region" description="Polar residues" evidence="1">
    <location>
        <begin position="312"/>
        <end position="323"/>
    </location>
</feature>
<feature type="region of interest" description="Disordered" evidence="1">
    <location>
        <begin position="380"/>
        <end position="478"/>
    </location>
</feature>
<protein>
    <submittedName>
        <fullName evidence="3">Uncharacterized protein</fullName>
    </submittedName>
</protein>
<feature type="compositionally biased region" description="Low complexity" evidence="1">
    <location>
        <begin position="53"/>
        <end position="80"/>
    </location>
</feature>
<keyword evidence="2" id="KW-0812">Transmembrane</keyword>
<organism evidence="3 4">
    <name type="scientific">Coprinopsis cinerea (strain Okayama-7 / 130 / ATCC MYA-4618 / FGSC 9003)</name>
    <name type="common">Inky cap fungus</name>
    <name type="synonym">Hormographiella aspergillata</name>
    <dbReference type="NCBI Taxonomy" id="240176"/>
    <lineage>
        <taxon>Eukaryota</taxon>
        <taxon>Fungi</taxon>
        <taxon>Dikarya</taxon>
        <taxon>Basidiomycota</taxon>
        <taxon>Agaricomycotina</taxon>
        <taxon>Agaricomycetes</taxon>
        <taxon>Agaricomycetidae</taxon>
        <taxon>Agaricales</taxon>
        <taxon>Agaricineae</taxon>
        <taxon>Psathyrellaceae</taxon>
        <taxon>Coprinopsis</taxon>
    </lineage>
</organism>
<keyword evidence="2" id="KW-1133">Transmembrane helix</keyword>
<feature type="region of interest" description="Disordered" evidence="1">
    <location>
        <begin position="235"/>
        <end position="268"/>
    </location>
</feature>
<dbReference type="PRINTS" id="PR01217">
    <property type="entry name" value="PRICHEXTENSN"/>
</dbReference>
<evidence type="ECO:0000256" key="1">
    <source>
        <dbReference type="SAM" id="MobiDB-lite"/>
    </source>
</evidence>
<accession>A8NKK0</accession>
<feature type="compositionally biased region" description="Low complexity" evidence="1">
    <location>
        <begin position="380"/>
        <end position="397"/>
    </location>
</feature>
<dbReference type="KEGG" id="cci:CC1G_02208"/>
<proteinExistence type="predicted"/>
<dbReference type="eggNOG" id="ENOG502SCR1">
    <property type="taxonomic scope" value="Eukaryota"/>
</dbReference>
<comment type="caution">
    <text evidence="3">The sequence shown here is derived from an EMBL/GenBank/DDBJ whole genome shotgun (WGS) entry which is preliminary data.</text>
</comment>
<feature type="compositionally biased region" description="Polar residues" evidence="1">
    <location>
        <begin position="420"/>
        <end position="450"/>
    </location>
</feature>
<keyword evidence="4" id="KW-1185">Reference proteome</keyword>